<protein>
    <submittedName>
        <fullName evidence="8">Cell division protein FtsB</fullName>
    </submittedName>
</protein>
<dbReference type="Pfam" id="PF04977">
    <property type="entry name" value="DivIC"/>
    <property type="match status" value="1"/>
</dbReference>
<evidence type="ECO:0000313" key="8">
    <source>
        <dbReference type="EMBL" id="PWL03545.1"/>
    </source>
</evidence>
<evidence type="ECO:0000256" key="1">
    <source>
        <dbReference type="ARBA" id="ARBA00022475"/>
    </source>
</evidence>
<evidence type="ECO:0000256" key="5">
    <source>
        <dbReference type="ARBA" id="ARBA00023136"/>
    </source>
</evidence>
<reference evidence="8 9" key="1">
    <citation type="submission" date="2018-05" db="EMBL/GenBank/DDBJ databases">
        <title>Animal gut microbial communities from fecal samples from Wisconsin, USA.</title>
        <authorList>
            <person name="Neumann A."/>
        </authorList>
    </citation>
    <scope>NUCLEOTIDE SEQUENCE [LARGE SCALE GENOMIC DNA]</scope>
    <source>
        <strain evidence="8 9">UWS4</strain>
    </source>
</reference>
<name>A0ABX5LQD1_9BACT</name>
<keyword evidence="4" id="KW-1133">Transmembrane helix</keyword>
<keyword evidence="1" id="KW-1003">Cell membrane</keyword>
<evidence type="ECO:0000256" key="2">
    <source>
        <dbReference type="ARBA" id="ARBA00022618"/>
    </source>
</evidence>
<evidence type="ECO:0000256" key="3">
    <source>
        <dbReference type="ARBA" id="ARBA00022692"/>
    </source>
</evidence>
<dbReference type="GO" id="GO:0051301">
    <property type="term" value="P:cell division"/>
    <property type="evidence" value="ECO:0007669"/>
    <property type="project" value="UniProtKB-KW"/>
</dbReference>
<dbReference type="InterPro" id="IPR023081">
    <property type="entry name" value="Cell_div_FtsB"/>
</dbReference>
<evidence type="ECO:0000256" key="6">
    <source>
        <dbReference type="ARBA" id="ARBA00023306"/>
    </source>
</evidence>
<keyword evidence="3" id="KW-0812">Transmembrane</keyword>
<evidence type="ECO:0000313" key="9">
    <source>
        <dbReference type="Proteomes" id="UP000245523"/>
    </source>
</evidence>
<organism evidence="8 9">
    <name type="scientific">Hallerella porci</name>
    <dbReference type="NCBI Taxonomy" id="1945871"/>
    <lineage>
        <taxon>Bacteria</taxon>
        <taxon>Pseudomonadati</taxon>
        <taxon>Fibrobacterota</taxon>
        <taxon>Fibrobacteria</taxon>
        <taxon>Fibrobacterales</taxon>
        <taxon>Fibrobacteraceae</taxon>
        <taxon>Hallerella</taxon>
    </lineage>
</organism>
<keyword evidence="9" id="KW-1185">Reference proteome</keyword>
<dbReference type="RefSeq" id="WP_106197981.1">
    <property type="nucleotide sequence ID" value="NZ_JAXEIU010000008.1"/>
</dbReference>
<comment type="caution">
    <text evidence="8">The sequence shown here is derived from an EMBL/GenBank/DDBJ whole genome shotgun (WGS) entry which is preliminary data.</text>
</comment>
<dbReference type="PANTHER" id="PTHR37485">
    <property type="entry name" value="CELL DIVISION PROTEIN FTSB"/>
    <property type="match status" value="1"/>
</dbReference>
<proteinExistence type="predicted"/>
<keyword evidence="7" id="KW-0175">Coiled coil</keyword>
<accession>A0ABX5LQD1</accession>
<keyword evidence="2 8" id="KW-0132">Cell division</keyword>
<keyword evidence="5" id="KW-0472">Membrane</keyword>
<sequence>MKIQKIVLQIVIVLLLVFVATSLWAFTFGENGLWKQHKLQVQIDRMELEIDSLKNELEHRKNEEERLLKDSFYIESIARTKYGMSKKGEAVYQFIP</sequence>
<dbReference type="InterPro" id="IPR007060">
    <property type="entry name" value="FtsL/DivIC"/>
</dbReference>
<dbReference type="PANTHER" id="PTHR37485:SF1">
    <property type="entry name" value="CELL DIVISION PROTEIN FTSB"/>
    <property type="match status" value="1"/>
</dbReference>
<evidence type="ECO:0000256" key="7">
    <source>
        <dbReference type="SAM" id="Coils"/>
    </source>
</evidence>
<dbReference type="Proteomes" id="UP000245523">
    <property type="component" value="Unassembled WGS sequence"/>
</dbReference>
<keyword evidence="6" id="KW-0131">Cell cycle</keyword>
<evidence type="ECO:0000256" key="4">
    <source>
        <dbReference type="ARBA" id="ARBA00022989"/>
    </source>
</evidence>
<gene>
    <name evidence="8" type="ORF">B0H50_10589</name>
</gene>
<dbReference type="EMBL" id="QGHD01000005">
    <property type="protein sequence ID" value="PWL03545.1"/>
    <property type="molecule type" value="Genomic_DNA"/>
</dbReference>
<feature type="coiled-coil region" evidence="7">
    <location>
        <begin position="36"/>
        <end position="70"/>
    </location>
</feature>